<evidence type="ECO:0000313" key="1">
    <source>
        <dbReference type="EMBL" id="MDZ7542994.1"/>
    </source>
</evidence>
<dbReference type="Proteomes" id="UP001288944">
    <property type="component" value="Unassembled WGS sequence"/>
</dbReference>
<organism evidence="1 2">
    <name type="scientific">Clostridium perfringens</name>
    <dbReference type="NCBI Taxonomy" id="1502"/>
    <lineage>
        <taxon>Bacteria</taxon>
        <taxon>Bacillati</taxon>
        <taxon>Bacillota</taxon>
        <taxon>Clostridia</taxon>
        <taxon>Eubacteriales</taxon>
        <taxon>Clostridiaceae</taxon>
        <taxon>Clostridium</taxon>
    </lineage>
</organism>
<feature type="non-terminal residue" evidence="1">
    <location>
        <position position="172"/>
    </location>
</feature>
<evidence type="ECO:0000313" key="2">
    <source>
        <dbReference type="Proteomes" id="UP001288944"/>
    </source>
</evidence>
<sequence>MEQKDFVDDYTYAGMISYGIESSSRDTWPEKLEGYIKINSIDIYGKGNDVKSVAVESEPLKISLDSNSVPKKELDINKNISKDGLTTEVSKLIKSPTGITLEMINASDSVDNGIYFMTYLWDSEKGILEFKGKTNDKNEKGIIIREEYENPSKNGTLSIITFASNSGPIGDG</sequence>
<gene>
    <name evidence="1" type="ORF">GNF83_17770</name>
</gene>
<dbReference type="AlphaFoldDB" id="A0AAW9KKI6"/>
<proteinExistence type="predicted"/>
<dbReference type="EMBL" id="WNUR01000694">
    <property type="protein sequence ID" value="MDZ7542994.1"/>
    <property type="molecule type" value="Genomic_DNA"/>
</dbReference>
<name>A0AAW9KKI6_CLOPF</name>
<reference evidence="1" key="1">
    <citation type="submission" date="2019-11" db="EMBL/GenBank/DDBJ databases">
        <title>Characterization of Clostridium perfringens isolates from swine manure treated agricultural soils.</title>
        <authorList>
            <person name="Wushke S.T."/>
        </authorList>
    </citation>
    <scope>NUCLEOTIDE SEQUENCE</scope>
    <source>
        <strain evidence="1">X62</strain>
    </source>
</reference>
<accession>A0AAW9KKI6</accession>
<comment type="caution">
    <text evidence="1">The sequence shown here is derived from an EMBL/GenBank/DDBJ whole genome shotgun (WGS) entry which is preliminary data.</text>
</comment>
<protein>
    <submittedName>
        <fullName evidence="1">Uncharacterized protein</fullName>
    </submittedName>
</protein>